<evidence type="ECO:0000313" key="2">
    <source>
        <dbReference type="Proteomes" id="UP000309997"/>
    </source>
</evidence>
<evidence type="ECO:0000313" key="1">
    <source>
        <dbReference type="EMBL" id="KAL3587307.1"/>
    </source>
</evidence>
<proteinExistence type="predicted"/>
<sequence>MHQQKSTQARTNLGLILGDRSSTRLYTVNLDKPNPTNSMELFEGACVRALAYSKSEDKVLLELDNTFFVWCDWRMRKSELVKIHGAPEVVATEFFVGSLVTL</sequence>
<accession>A0ACC4C8E3</accession>
<keyword evidence="2" id="KW-1185">Reference proteome</keyword>
<reference evidence="1 2" key="1">
    <citation type="journal article" date="2024" name="Plant Biotechnol. J.">
        <title>Genome and CRISPR/Cas9 system of a widespread forest tree (Populus alba) in the world.</title>
        <authorList>
            <person name="Liu Y.J."/>
            <person name="Jiang P.F."/>
            <person name="Han X.M."/>
            <person name="Li X.Y."/>
            <person name="Wang H.M."/>
            <person name="Wang Y.J."/>
            <person name="Wang X.X."/>
            <person name="Zeng Q.Y."/>
        </authorList>
    </citation>
    <scope>NUCLEOTIDE SEQUENCE [LARGE SCALE GENOMIC DNA]</scope>
    <source>
        <strain evidence="2">cv. PAL-ZL1</strain>
    </source>
</reference>
<dbReference type="EMBL" id="RCHU02000006">
    <property type="protein sequence ID" value="KAL3587307.1"/>
    <property type="molecule type" value="Genomic_DNA"/>
</dbReference>
<name>A0ACC4C8E3_POPAL</name>
<protein>
    <submittedName>
        <fullName evidence="1">Uncharacterized protein</fullName>
    </submittedName>
</protein>
<gene>
    <name evidence="1" type="ORF">D5086_014174</name>
</gene>
<comment type="caution">
    <text evidence="1">The sequence shown here is derived from an EMBL/GenBank/DDBJ whole genome shotgun (WGS) entry which is preliminary data.</text>
</comment>
<dbReference type="Proteomes" id="UP000309997">
    <property type="component" value="Unassembled WGS sequence"/>
</dbReference>
<organism evidence="1 2">
    <name type="scientific">Populus alba</name>
    <name type="common">White poplar</name>
    <dbReference type="NCBI Taxonomy" id="43335"/>
    <lineage>
        <taxon>Eukaryota</taxon>
        <taxon>Viridiplantae</taxon>
        <taxon>Streptophyta</taxon>
        <taxon>Embryophyta</taxon>
        <taxon>Tracheophyta</taxon>
        <taxon>Spermatophyta</taxon>
        <taxon>Magnoliopsida</taxon>
        <taxon>eudicotyledons</taxon>
        <taxon>Gunneridae</taxon>
        <taxon>Pentapetalae</taxon>
        <taxon>rosids</taxon>
        <taxon>fabids</taxon>
        <taxon>Malpighiales</taxon>
        <taxon>Salicaceae</taxon>
        <taxon>Saliceae</taxon>
        <taxon>Populus</taxon>
    </lineage>
</organism>